<dbReference type="GO" id="GO:0005524">
    <property type="term" value="F:ATP binding"/>
    <property type="evidence" value="ECO:0007669"/>
    <property type="project" value="UniProtKB-KW"/>
</dbReference>
<organism evidence="10">
    <name type="scientific">Paenibacillus terrae</name>
    <dbReference type="NCBI Taxonomy" id="159743"/>
    <lineage>
        <taxon>Bacteria</taxon>
        <taxon>Bacillati</taxon>
        <taxon>Bacillota</taxon>
        <taxon>Bacilli</taxon>
        <taxon>Bacillales</taxon>
        <taxon>Paenibacillaceae</taxon>
        <taxon>Paenibacillus</taxon>
    </lineage>
</organism>
<dbReference type="InterPro" id="IPR003439">
    <property type="entry name" value="ABC_transporter-like_ATP-bd"/>
</dbReference>
<evidence type="ECO:0000313" key="12">
    <source>
        <dbReference type="Proteomes" id="UP000032534"/>
    </source>
</evidence>
<dbReference type="GO" id="GO:0034040">
    <property type="term" value="F:ATPase-coupled lipid transmembrane transporter activity"/>
    <property type="evidence" value="ECO:0007669"/>
    <property type="project" value="TreeGrafter"/>
</dbReference>
<name>W0FCA5_9BACL</name>
<dbReference type="GO" id="GO:0140359">
    <property type="term" value="F:ABC-type transporter activity"/>
    <property type="evidence" value="ECO:0007669"/>
    <property type="project" value="InterPro"/>
</dbReference>
<gene>
    <name evidence="10" type="primary">pabT</name>
    <name evidence="11" type="ORF">QD47_00760</name>
</gene>
<dbReference type="Gene3D" id="3.40.50.300">
    <property type="entry name" value="P-loop containing nucleotide triphosphate hydrolases"/>
    <property type="match status" value="1"/>
</dbReference>
<dbReference type="GO" id="GO:0016887">
    <property type="term" value="F:ATP hydrolysis activity"/>
    <property type="evidence" value="ECO:0007669"/>
    <property type="project" value="InterPro"/>
</dbReference>
<evidence type="ECO:0000256" key="2">
    <source>
        <dbReference type="ARBA" id="ARBA00022692"/>
    </source>
</evidence>
<dbReference type="SUPFAM" id="SSF52540">
    <property type="entry name" value="P-loop containing nucleoside triphosphate hydrolases"/>
    <property type="match status" value="1"/>
</dbReference>
<evidence type="ECO:0000313" key="10">
    <source>
        <dbReference type="EMBL" id="AHF21235.1"/>
    </source>
</evidence>
<dbReference type="InterPro" id="IPR003593">
    <property type="entry name" value="AAA+_ATPase"/>
</dbReference>
<dbReference type="OrthoDB" id="9806127at2"/>
<dbReference type="GO" id="GO:0005886">
    <property type="term" value="C:plasma membrane"/>
    <property type="evidence" value="ECO:0007669"/>
    <property type="project" value="UniProtKB-SubCell"/>
</dbReference>
<keyword evidence="5 7" id="KW-1133">Transmembrane helix</keyword>
<keyword evidence="3" id="KW-0547">Nucleotide-binding</keyword>
<accession>W0FCA5</accession>
<dbReference type="InterPro" id="IPR027417">
    <property type="entry name" value="P-loop_NTPase"/>
</dbReference>
<dbReference type="InterPro" id="IPR017871">
    <property type="entry name" value="ABC_transporter-like_CS"/>
</dbReference>
<dbReference type="SMART" id="SM00382">
    <property type="entry name" value="AAA"/>
    <property type="match status" value="1"/>
</dbReference>
<dbReference type="PANTHER" id="PTHR24221">
    <property type="entry name" value="ATP-BINDING CASSETTE SUB-FAMILY B"/>
    <property type="match status" value="1"/>
</dbReference>
<feature type="transmembrane region" description="Helical" evidence="7">
    <location>
        <begin position="151"/>
        <end position="171"/>
    </location>
</feature>
<evidence type="ECO:0000259" key="9">
    <source>
        <dbReference type="PROSITE" id="PS50929"/>
    </source>
</evidence>
<evidence type="ECO:0000256" key="3">
    <source>
        <dbReference type="ARBA" id="ARBA00022741"/>
    </source>
</evidence>
<evidence type="ECO:0000256" key="5">
    <source>
        <dbReference type="ARBA" id="ARBA00022989"/>
    </source>
</evidence>
<evidence type="ECO:0000256" key="6">
    <source>
        <dbReference type="ARBA" id="ARBA00023136"/>
    </source>
</evidence>
<proteinExistence type="predicted"/>
<dbReference type="InterPro" id="IPR036640">
    <property type="entry name" value="ABC1_TM_sf"/>
</dbReference>
<dbReference type="PROSITE" id="PS50929">
    <property type="entry name" value="ABC_TM1F"/>
    <property type="match status" value="1"/>
</dbReference>
<dbReference type="InterPro" id="IPR039421">
    <property type="entry name" value="Type_1_exporter"/>
</dbReference>
<dbReference type="PANTHER" id="PTHR24221:SF646">
    <property type="entry name" value="HAEMOLYSIN SECRETION ATP-BINDING PROTEIN"/>
    <property type="match status" value="1"/>
</dbReference>
<keyword evidence="6 7" id="KW-0472">Membrane</keyword>
<keyword evidence="2 7" id="KW-0812">Transmembrane</keyword>
<comment type="subcellular location">
    <subcellularLocation>
        <location evidence="1">Cell membrane</location>
        <topology evidence="1">Multi-pass membrane protein</topology>
    </subcellularLocation>
</comment>
<feature type="domain" description="ABC transmembrane type-1" evidence="9">
    <location>
        <begin position="40"/>
        <end position="324"/>
    </location>
</feature>
<feature type="transmembrane region" description="Helical" evidence="7">
    <location>
        <begin position="266"/>
        <end position="285"/>
    </location>
</feature>
<keyword evidence="4" id="KW-0067">ATP-binding</keyword>
<sequence length="627" mass="71432">MSSVQESTKLEVESIWRSIRQGLKLFGLVFGMNKPYMVSSIFLHIVQGLMPVLTLIIMQNLLNSIVSSSPQGISLIMLQFGLFIAIHVLKSVVTMSQSYVEGTLEAVLSKFLNIMIGEKSGSLGLADYENSEINDQLKRASQEASYRPYQLYTQMAGIISSLVTMLSSATLLFLWKWWVVVILFIISLVSVYSIFKLNKEQFEIYMNRTPLYRESWYMTYLLTNDRAVKEVKMFNLGPYLLKRYGALLQRFFVEDRRILGKRVRITFLYSLLELTVLLWVVWLAIRETFEQKLLIGSLYGYIQAIMLTQSQMQALIQGIVQFSQNNLYMEQLFLFLQLPTSDPVRRQQEQALPIRPECSTGFGIEQISIEGVSFTYPGQTEPSIRDIHLTMDKGQTIAIVGKNGSGKSTLMKVLMQLYSDYSGVLKLNGRPVQDYDLEQIQEKIGVVFQDFMHYEMSARHNIGFGSLEHMGQDEELMHAAEYAAIDRIITQLPQGLDTQLGKWFEDGYQLSGGQWQRVAIARAFLRKADVYILDEPSSFLDPVAERDLLVLFLDLMKDSIGIFITHRISSARLAQKIVVMDNGLIVEQGTHRELILLDGLYAEMYRIQASSFSEEDSLIEAGGRVSG</sequence>
<keyword evidence="12" id="KW-1185">Reference proteome</keyword>
<dbReference type="RefSeq" id="WP_044644307.1">
    <property type="nucleotide sequence ID" value="NZ_JTHP01000001.1"/>
</dbReference>
<feature type="transmembrane region" description="Helical" evidence="7">
    <location>
        <begin position="177"/>
        <end position="195"/>
    </location>
</feature>
<dbReference type="EMBL" id="KF111343">
    <property type="protein sequence ID" value="AHF21235.1"/>
    <property type="molecule type" value="Genomic_DNA"/>
</dbReference>
<dbReference type="Proteomes" id="UP000032534">
    <property type="component" value="Unassembled WGS sequence"/>
</dbReference>
<evidence type="ECO:0000256" key="1">
    <source>
        <dbReference type="ARBA" id="ARBA00004651"/>
    </source>
</evidence>
<dbReference type="AlphaFoldDB" id="W0FCA5"/>
<dbReference type="PROSITE" id="PS00211">
    <property type="entry name" value="ABC_TRANSPORTER_1"/>
    <property type="match status" value="1"/>
</dbReference>
<evidence type="ECO:0000256" key="4">
    <source>
        <dbReference type="ARBA" id="ARBA00022840"/>
    </source>
</evidence>
<feature type="domain" description="ABC transporter" evidence="8">
    <location>
        <begin position="367"/>
        <end position="607"/>
    </location>
</feature>
<protein>
    <submittedName>
        <fullName evidence="10">PabT</fullName>
    </submittedName>
</protein>
<evidence type="ECO:0000259" key="8">
    <source>
        <dbReference type="PROSITE" id="PS50893"/>
    </source>
</evidence>
<dbReference type="EMBL" id="JTHP01000001">
    <property type="protein sequence ID" value="KJD47515.1"/>
    <property type="molecule type" value="Genomic_DNA"/>
</dbReference>
<dbReference type="PROSITE" id="PS50893">
    <property type="entry name" value="ABC_TRANSPORTER_2"/>
    <property type="match status" value="1"/>
</dbReference>
<dbReference type="InterPro" id="IPR011527">
    <property type="entry name" value="ABC1_TM_dom"/>
</dbReference>
<dbReference type="PATRIC" id="fig|159743.3.peg.179"/>
<evidence type="ECO:0000313" key="11">
    <source>
        <dbReference type="EMBL" id="KJD47515.1"/>
    </source>
</evidence>
<dbReference type="Gene3D" id="1.20.1560.10">
    <property type="entry name" value="ABC transporter type 1, transmembrane domain"/>
    <property type="match status" value="1"/>
</dbReference>
<dbReference type="SUPFAM" id="SSF90123">
    <property type="entry name" value="ABC transporter transmembrane region"/>
    <property type="match status" value="1"/>
</dbReference>
<evidence type="ECO:0000256" key="7">
    <source>
        <dbReference type="SAM" id="Phobius"/>
    </source>
</evidence>
<feature type="transmembrane region" description="Helical" evidence="7">
    <location>
        <begin position="68"/>
        <end position="89"/>
    </location>
</feature>
<dbReference type="Pfam" id="PF00005">
    <property type="entry name" value="ABC_tran"/>
    <property type="match status" value="1"/>
</dbReference>
<feature type="transmembrane region" description="Helical" evidence="7">
    <location>
        <begin position="41"/>
        <end position="62"/>
    </location>
</feature>
<reference evidence="11 12" key="2">
    <citation type="submission" date="2014-11" db="EMBL/GenBank/DDBJ databases">
        <title>Draft Genome Sequences of Paenibacillus polymyxa NRRL B-30509 and Paenibacillus terrae NRRL B-30644, Strains from a Poultry Environment that Produce Tridecaptin A and Paenicidins.</title>
        <authorList>
            <person name="van Belkum M.J."/>
            <person name="Lohans C.T."/>
            <person name="Vederas J.C."/>
        </authorList>
    </citation>
    <scope>NUCLEOTIDE SEQUENCE [LARGE SCALE GENOMIC DNA]</scope>
    <source>
        <strain evidence="11 12">NRRL B-30644</strain>
    </source>
</reference>
<reference evidence="10" key="1">
    <citation type="journal article" date="2014" name="ChemBioChem">
        <title>Biochemical, Structural, and Genetic Characterization of Tridecaptin A1 , an Antagonist of Campylobacter jejuni.</title>
        <authorList>
            <person name="Lohans C.T."/>
            <person name="van Belkum M.J."/>
            <person name="Cochrane S.A."/>
            <person name="Huang Z."/>
            <person name="Sit C.S."/>
            <person name="McMullen L.M."/>
            <person name="Vederas J.C."/>
        </authorList>
    </citation>
    <scope>NUCLEOTIDE SEQUENCE</scope>
    <source>
        <strain evidence="10">NRRL B-30644</strain>
    </source>
</reference>